<keyword evidence="3" id="KW-0029">Amino-acid transport</keyword>
<dbReference type="EMBL" id="CM018037">
    <property type="protein sequence ID" value="KAA8539283.1"/>
    <property type="molecule type" value="Genomic_DNA"/>
</dbReference>
<evidence type="ECO:0000259" key="7">
    <source>
        <dbReference type="Pfam" id="PF01490"/>
    </source>
</evidence>
<dbReference type="GO" id="GO:0031090">
    <property type="term" value="C:organelle membrane"/>
    <property type="evidence" value="ECO:0007669"/>
    <property type="project" value="UniProtKB-ARBA"/>
</dbReference>
<gene>
    <name evidence="8" type="ORF">F0562_025975</name>
</gene>
<dbReference type="OrthoDB" id="28208at2759"/>
<reference evidence="8 9" key="1">
    <citation type="submission" date="2019-09" db="EMBL/GenBank/DDBJ databases">
        <title>A chromosome-level genome assembly of the Chinese tupelo Nyssa sinensis.</title>
        <authorList>
            <person name="Yang X."/>
            <person name="Kang M."/>
            <person name="Yang Y."/>
            <person name="Xiong H."/>
            <person name="Wang M."/>
            <person name="Zhang Z."/>
            <person name="Wang Z."/>
            <person name="Wu H."/>
            <person name="Ma T."/>
            <person name="Liu J."/>
            <person name="Xi Z."/>
        </authorList>
    </citation>
    <scope>NUCLEOTIDE SEQUENCE [LARGE SCALE GENOMIC DNA]</scope>
    <source>
        <strain evidence="8">J267</strain>
        <tissue evidence="8">Leaf</tissue>
    </source>
</reference>
<evidence type="ECO:0000313" key="9">
    <source>
        <dbReference type="Proteomes" id="UP000325577"/>
    </source>
</evidence>
<dbReference type="Proteomes" id="UP000325577">
    <property type="component" value="Linkage Group LG14"/>
</dbReference>
<keyword evidence="5 6" id="KW-0472">Membrane</keyword>
<evidence type="ECO:0000256" key="2">
    <source>
        <dbReference type="ARBA" id="ARBA00022692"/>
    </source>
</evidence>
<evidence type="ECO:0000256" key="5">
    <source>
        <dbReference type="ARBA" id="ARBA00023136"/>
    </source>
</evidence>
<keyword evidence="9" id="KW-1185">Reference proteome</keyword>
<evidence type="ECO:0000256" key="3">
    <source>
        <dbReference type="ARBA" id="ARBA00022970"/>
    </source>
</evidence>
<sequence length="178" mass="19717">MDSSVVVSVEFSRSFVIAELLDLVDICSVMVISTLLKEETKRPRMLPQLDNEASFFNLFTIVPIIVTAFTFHFNVHPIGVELSRPFDMKIAVRISIALCAAVYFAVGIFGYLLFGDSIMDDILVNFDQSSGSTISSLLNDIVRLSYALHKRCSWHILALVTSSIAISSNIYSLIGNKS</sequence>
<organism evidence="8 9">
    <name type="scientific">Nyssa sinensis</name>
    <dbReference type="NCBI Taxonomy" id="561372"/>
    <lineage>
        <taxon>Eukaryota</taxon>
        <taxon>Viridiplantae</taxon>
        <taxon>Streptophyta</taxon>
        <taxon>Embryophyta</taxon>
        <taxon>Tracheophyta</taxon>
        <taxon>Spermatophyta</taxon>
        <taxon>Magnoliopsida</taxon>
        <taxon>eudicotyledons</taxon>
        <taxon>Gunneridae</taxon>
        <taxon>Pentapetalae</taxon>
        <taxon>asterids</taxon>
        <taxon>Cornales</taxon>
        <taxon>Nyssaceae</taxon>
        <taxon>Nyssa</taxon>
    </lineage>
</organism>
<dbReference type="Pfam" id="PF01490">
    <property type="entry name" value="Aa_trans"/>
    <property type="match status" value="1"/>
</dbReference>
<proteinExistence type="predicted"/>
<keyword evidence="4 6" id="KW-1133">Transmembrane helix</keyword>
<dbReference type="PANTHER" id="PTHR22950:SF323">
    <property type="entry name" value="AMINO ACID TRANSPORTER AVT6C"/>
    <property type="match status" value="1"/>
</dbReference>
<feature type="transmembrane region" description="Helical" evidence="6">
    <location>
        <begin position="90"/>
        <end position="114"/>
    </location>
</feature>
<accession>A0A5J5B7R4</accession>
<feature type="transmembrane region" description="Helical" evidence="6">
    <location>
        <begin position="56"/>
        <end position="75"/>
    </location>
</feature>
<dbReference type="PANTHER" id="PTHR22950">
    <property type="entry name" value="AMINO ACID TRANSPORTER"/>
    <property type="match status" value="1"/>
</dbReference>
<dbReference type="AlphaFoldDB" id="A0A5J5B7R4"/>
<feature type="transmembrane region" description="Helical" evidence="6">
    <location>
        <begin position="15"/>
        <end position="36"/>
    </location>
</feature>
<keyword evidence="2 6" id="KW-0812">Transmembrane</keyword>
<feature type="transmembrane region" description="Helical" evidence="6">
    <location>
        <begin position="152"/>
        <end position="174"/>
    </location>
</feature>
<dbReference type="InterPro" id="IPR013057">
    <property type="entry name" value="AA_transpt_TM"/>
</dbReference>
<evidence type="ECO:0000313" key="8">
    <source>
        <dbReference type="EMBL" id="KAA8539283.1"/>
    </source>
</evidence>
<feature type="domain" description="Amino acid transporter transmembrane" evidence="7">
    <location>
        <begin position="47"/>
        <end position="160"/>
    </location>
</feature>
<dbReference type="GO" id="GO:0015179">
    <property type="term" value="F:L-amino acid transmembrane transporter activity"/>
    <property type="evidence" value="ECO:0007669"/>
    <property type="project" value="TreeGrafter"/>
</dbReference>
<evidence type="ECO:0000256" key="6">
    <source>
        <dbReference type="SAM" id="Phobius"/>
    </source>
</evidence>
<keyword evidence="3" id="KW-0813">Transport</keyword>
<name>A0A5J5B7R4_9ASTE</name>
<evidence type="ECO:0000256" key="4">
    <source>
        <dbReference type="ARBA" id="ARBA00022989"/>
    </source>
</evidence>
<evidence type="ECO:0000256" key="1">
    <source>
        <dbReference type="ARBA" id="ARBA00004141"/>
    </source>
</evidence>
<protein>
    <recommendedName>
        <fullName evidence="7">Amino acid transporter transmembrane domain-containing protein</fullName>
    </recommendedName>
</protein>
<comment type="subcellular location">
    <subcellularLocation>
        <location evidence="1">Membrane</location>
        <topology evidence="1">Multi-pass membrane protein</topology>
    </subcellularLocation>
</comment>